<comment type="caution">
    <text evidence="4">The sequence shown here is derived from an EMBL/GenBank/DDBJ whole genome shotgun (WGS) entry which is preliminary data.</text>
</comment>
<proteinExistence type="predicted"/>
<protein>
    <recommendedName>
        <fullName evidence="6">Alpha-L-rhamnosidase C-terminal domain-containing protein</fullName>
    </recommendedName>
</protein>
<gene>
    <name evidence="4" type="ORF">CLO192961_LOCUS82012</name>
</gene>
<dbReference type="EMBL" id="CABFNS010000551">
    <property type="protein sequence ID" value="VUC22331.1"/>
    <property type="molecule type" value="Genomic_DNA"/>
</dbReference>
<feature type="chain" id="PRO_5046015369" description="Alpha-L-rhamnosidase C-terminal domain-containing protein" evidence="1">
    <location>
        <begin position="19"/>
        <end position="679"/>
    </location>
</feature>
<dbReference type="Gene3D" id="2.60.420.10">
    <property type="entry name" value="Maltose phosphorylase, domain 3"/>
    <property type="match status" value="1"/>
</dbReference>
<dbReference type="Pfam" id="PF17390">
    <property type="entry name" value="Bac_rhamnosid_C"/>
    <property type="match status" value="1"/>
</dbReference>
<evidence type="ECO:0000313" key="4">
    <source>
        <dbReference type="EMBL" id="VUC22331.1"/>
    </source>
</evidence>
<dbReference type="InterPro" id="IPR035396">
    <property type="entry name" value="Bac_rhamnosid6H"/>
</dbReference>
<dbReference type="PANTHER" id="PTHR34987">
    <property type="entry name" value="C, PUTATIVE (AFU_ORTHOLOGUE AFUA_3G02880)-RELATED"/>
    <property type="match status" value="1"/>
</dbReference>
<dbReference type="InterPro" id="IPR035398">
    <property type="entry name" value="Bac_rhamnosid_C"/>
</dbReference>
<dbReference type="InterPro" id="IPR012341">
    <property type="entry name" value="6hp_glycosidase-like_sf"/>
</dbReference>
<keyword evidence="5" id="KW-1185">Reference proteome</keyword>
<dbReference type="Pfam" id="PF17389">
    <property type="entry name" value="Bac_rhamnosid6H"/>
    <property type="match status" value="1"/>
</dbReference>
<reference evidence="4 5" key="1">
    <citation type="submission" date="2019-06" db="EMBL/GenBank/DDBJ databases">
        <authorList>
            <person name="Broberg M."/>
        </authorList>
    </citation>
    <scope>NUCLEOTIDE SEQUENCE [LARGE SCALE GENOMIC DNA]</scope>
</reference>
<feature type="domain" description="Alpha-L-rhamnosidase C-terminal" evidence="3">
    <location>
        <begin position="577"/>
        <end position="650"/>
    </location>
</feature>
<organism evidence="4 5">
    <name type="scientific">Bionectria ochroleuca</name>
    <name type="common">Gliocladium roseum</name>
    <dbReference type="NCBI Taxonomy" id="29856"/>
    <lineage>
        <taxon>Eukaryota</taxon>
        <taxon>Fungi</taxon>
        <taxon>Dikarya</taxon>
        <taxon>Ascomycota</taxon>
        <taxon>Pezizomycotina</taxon>
        <taxon>Sordariomycetes</taxon>
        <taxon>Hypocreomycetidae</taxon>
        <taxon>Hypocreales</taxon>
        <taxon>Bionectriaceae</taxon>
        <taxon>Clonostachys</taxon>
    </lineage>
</organism>
<dbReference type="PANTHER" id="PTHR34987:SF5">
    <property type="entry name" value="ALPHA-RHAMNOSIDASE"/>
    <property type="match status" value="1"/>
</dbReference>
<dbReference type="InterPro" id="IPR008928">
    <property type="entry name" value="6-hairpin_glycosidase_sf"/>
</dbReference>
<evidence type="ECO:0000259" key="3">
    <source>
        <dbReference type="Pfam" id="PF17390"/>
    </source>
</evidence>
<evidence type="ECO:0000313" key="5">
    <source>
        <dbReference type="Proteomes" id="UP000766486"/>
    </source>
</evidence>
<feature type="signal peptide" evidence="1">
    <location>
        <begin position="1"/>
        <end position="18"/>
    </location>
</feature>
<evidence type="ECO:0008006" key="6">
    <source>
        <dbReference type="Google" id="ProtNLM"/>
    </source>
</evidence>
<keyword evidence="1" id="KW-0732">Signal</keyword>
<sequence length="679" mass="74359">MLIKILISLLSLASITVCQSTADPWSDTNWQKYVRSPGSANVKPARLVVEKTTGNVSNPEGLLDGSQTITFTRSQAEEEIPSVVIDFGLNVVGLLRLHIEGSSGSSDSLPGLRLAFSETEDALSDNKSDYTRSYRGIYDVAVKNEKYTWTNTLGCEYDRHVCADGLHGFRYVKIWLEALDSNAQYTSSFGSVSISLVDLEWSGYLGPPESFTGWFECSDSDITQWWFDGVYTVETNIDLFLKNETEPRDAFSPTLDGKWVLLDGAKRDRDPYVGDLAIAGLTLYLSHNFPEASFNVLEDLAIHQRDDGWIPPASIVDLVLYTGNTTYAEHYWDVLKKTLDEFYPGHTNNDLGLLDKAASIGYGDYAFLPRSGPITYYNALYIHALNHAAQLATELGYDEDASRWTERAKPMGGNLIARNFDLSTGAFFDGGPCPNEQAGTICNVHAQDGNSIAILAGVTNETLSNTILDYWANNTALPYGNAFYDSSVLSTGDQFDQRVYALTSYFELAARFSTPGNELSAYDELRRLYGWMASHDPGVTQWEGIGPGGVSYQGPFMSYSHGWSTGIVPLMSNYVLGVKPTASGFSSWSICPIVKGELTWAKGVVPTGNGGSIKVSWEKIGAESVDSLALEVEIPEGTGGSICVPDIGRDITSIVLNEEDLPTNEVIKVGSGRYSITFQ</sequence>
<evidence type="ECO:0000256" key="1">
    <source>
        <dbReference type="SAM" id="SignalP"/>
    </source>
</evidence>
<evidence type="ECO:0000259" key="2">
    <source>
        <dbReference type="Pfam" id="PF17389"/>
    </source>
</evidence>
<feature type="domain" description="Alpha-L-rhamnosidase six-hairpin glycosidase" evidence="2">
    <location>
        <begin position="318"/>
        <end position="456"/>
    </location>
</feature>
<dbReference type="Gene3D" id="1.50.10.10">
    <property type="match status" value="1"/>
</dbReference>
<dbReference type="SUPFAM" id="SSF48208">
    <property type="entry name" value="Six-hairpin glycosidases"/>
    <property type="match status" value="1"/>
</dbReference>
<dbReference type="Proteomes" id="UP000766486">
    <property type="component" value="Unassembled WGS sequence"/>
</dbReference>
<accession>A0ABY6TVW9</accession>
<name>A0ABY6TVW9_BIOOC</name>